<comment type="caution">
    <text evidence="1">The sequence shown here is derived from an EMBL/GenBank/DDBJ whole genome shotgun (WGS) entry which is preliminary data.</text>
</comment>
<dbReference type="GO" id="GO:0015774">
    <property type="term" value="P:polysaccharide transport"/>
    <property type="evidence" value="ECO:0007669"/>
    <property type="project" value="InterPro"/>
</dbReference>
<name>A0A1Q8SQI2_9GAMM</name>
<dbReference type="Pfam" id="PF05159">
    <property type="entry name" value="Capsule_synth"/>
    <property type="match status" value="1"/>
</dbReference>
<organism evidence="1 2">
    <name type="scientific">Salinicola socius</name>
    <dbReference type="NCBI Taxonomy" id="404433"/>
    <lineage>
        <taxon>Bacteria</taxon>
        <taxon>Pseudomonadati</taxon>
        <taxon>Pseudomonadota</taxon>
        <taxon>Gammaproteobacteria</taxon>
        <taxon>Oceanospirillales</taxon>
        <taxon>Halomonadaceae</taxon>
        <taxon>Salinicola</taxon>
    </lineage>
</organism>
<evidence type="ECO:0000313" key="1">
    <source>
        <dbReference type="EMBL" id="OLO03642.1"/>
    </source>
</evidence>
<dbReference type="STRING" id="404433.BTW07_13735"/>
<gene>
    <name evidence="1" type="ORF">BTW07_13735</name>
</gene>
<proteinExistence type="predicted"/>
<accession>A0A1Q8SQI2</accession>
<dbReference type="SUPFAM" id="SSF53756">
    <property type="entry name" value="UDP-Glycosyltransferase/glycogen phosphorylase"/>
    <property type="match status" value="1"/>
</dbReference>
<protein>
    <recommendedName>
        <fullName evidence="3">Capsule biosynthesis protein</fullName>
    </recommendedName>
</protein>
<sequence length="722" mass="82045">MESSKPIFLYIPWIAEHTNTLIDNIQSEEDYTLAPLDFVADLNTHRREVLRFARENPDTYRKMIVRRLIPLRPKLAGIIFTFDWAPVMRVIAHVCEELSIPRILIPHESVFVDKTKYYWDPKSYASQPLADVILGWGDLQKSIFVERGYPASRFFSVGAPKFDKYTEYLPNLSRPQYFRLFGLSPAQKTVLFASQPLDSQLNMRVARESQRKAIGDLLTACESLEYQLIVRLPPSKDNILGAGLEKRLVLSSYAAIDDALCYLVPPEEAIYHSDVVASVNSTMMFEGFLMGKMPLSTKYVDFDQIWAPCRFPLATNLVEIKRHLETYMAEGFVADQAGMEWAASQFSNGSFDGRSTTRIRDYLIEAARPGVLTPQLSPLNKVFNRERVDIIAIPSSDATWHGVQRYLLPMLNANQRIQSNQGKDSIIELASVDLFVQWGITEKLEKKKQMEARNALGRELVILEDGFIRSVGIGLSGEPGLSIILDDTTSYYDATKPSRLERLLQSGPELTEQEMVRAEALIAKIVEGRVSKYNHAPDAPLSIGNPQKLKILLLDQRRGDQSVVSGMADEATFRKMLQDAIHHYPNHDILIKQHPDAITGGKGSYFDNQSLAFIKNVDNVFLIDFDINPHALFDVVEEVHVVTSGMGFEALMAGKKVHCYGMPFYAGWELTEDRLQISRRSRQRRLTDVFHFAYVDLSRYYNPDLGRACDLEEAIDYIVLHR</sequence>
<dbReference type="AlphaFoldDB" id="A0A1Q8SQI2"/>
<keyword evidence="2" id="KW-1185">Reference proteome</keyword>
<reference evidence="1 2" key="1">
    <citation type="submission" date="2016-12" db="EMBL/GenBank/DDBJ databases">
        <title>Draft genome sequences of strains Salinicola socius SMB35, Salinicola sp. MH3R3-1 and Chromohalobacter sp. SMB17 from the Verkhnekamsk potash mining region of Russia.</title>
        <authorList>
            <person name="Mavrodi D.V."/>
            <person name="Olsson B.E."/>
            <person name="Korsakova E.S."/>
            <person name="Pyankova A."/>
            <person name="Mavrodi O.V."/>
            <person name="Plotnikova E.G."/>
        </authorList>
    </citation>
    <scope>NUCLEOTIDE SEQUENCE [LARGE SCALE GENOMIC DNA]</scope>
    <source>
        <strain evidence="1 2">SMB35</strain>
    </source>
</reference>
<evidence type="ECO:0008006" key="3">
    <source>
        <dbReference type="Google" id="ProtNLM"/>
    </source>
</evidence>
<dbReference type="Proteomes" id="UP000186878">
    <property type="component" value="Unassembled WGS sequence"/>
</dbReference>
<dbReference type="GO" id="GO:0000271">
    <property type="term" value="P:polysaccharide biosynthetic process"/>
    <property type="evidence" value="ECO:0007669"/>
    <property type="project" value="InterPro"/>
</dbReference>
<dbReference type="EMBL" id="MSDO01000020">
    <property type="protein sequence ID" value="OLO03642.1"/>
    <property type="molecule type" value="Genomic_DNA"/>
</dbReference>
<dbReference type="InterPro" id="IPR007833">
    <property type="entry name" value="Capsule_polysaccharide_synth"/>
</dbReference>
<evidence type="ECO:0000313" key="2">
    <source>
        <dbReference type="Proteomes" id="UP000186878"/>
    </source>
</evidence>
<dbReference type="CDD" id="cd16440">
    <property type="entry name" value="beta_Kdo_transferase_KpsC_1"/>
    <property type="match status" value="1"/>
</dbReference>